<accession>A0ABY8N3Y3</accession>
<dbReference type="EMBL" id="CP092332">
    <property type="protein sequence ID" value="WGK94358.1"/>
    <property type="molecule type" value="Genomic_DNA"/>
</dbReference>
<evidence type="ECO:0000259" key="2">
    <source>
        <dbReference type="PROSITE" id="PS50110"/>
    </source>
</evidence>
<feature type="domain" description="HTH LytTR-type" evidence="3">
    <location>
        <begin position="134"/>
        <end position="226"/>
    </location>
</feature>
<evidence type="ECO:0000256" key="1">
    <source>
        <dbReference type="PROSITE-ProRule" id="PRU00169"/>
    </source>
</evidence>
<dbReference type="Gene3D" id="3.40.50.2300">
    <property type="match status" value="1"/>
</dbReference>
<keyword evidence="5" id="KW-1185">Reference proteome</keyword>
<dbReference type="PROSITE" id="PS50930">
    <property type="entry name" value="HTH_LYTTR"/>
    <property type="match status" value="1"/>
</dbReference>
<protein>
    <submittedName>
        <fullName evidence="4">LytTR family DNA-binding domain-containing protein</fullName>
    </submittedName>
</protein>
<dbReference type="SMART" id="SM00850">
    <property type="entry name" value="LytTR"/>
    <property type="match status" value="1"/>
</dbReference>
<dbReference type="PANTHER" id="PTHR37299:SF1">
    <property type="entry name" value="STAGE 0 SPORULATION PROTEIN A HOMOLOG"/>
    <property type="match status" value="1"/>
</dbReference>
<dbReference type="PROSITE" id="PS50110">
    <property type="entry name" value="RESPONSE_REGULATORY"/>
    <property type="match status" value="1"/>
</dbReference>
<sequence>MQFSYVLIDGSQSKESTLELIKVHDVFLCVAVCTNRSEGINTILELKPDVVFINISNTNSAPQETISLSLLSELHEFLDALPTTIVLSTSKDLAFDAYQRGVSGYLLSPIDPNELRKCLLRYQKKHTALYVDKISIKSNGDYHFIKTLDIVYLKADNNTTDFYLQSGKIITAFKTLKYFEKLLPFYFFRIHHSYIINVNHVSRINLGKSQCYLMNNEIIVPFSRTYKDNIDTIIIRIS</sequence>
<dbReference type="InterPro" id="IPR011006">
    <property type="entry name" value="CheY-like_superfamily"/>
</dbReference>
<reference evidence="4 5" key="1">
    <citation type="submission" date="2023-06" db="EMBL/GenBank/DDBJ databases">
        <title>Complete Genome Sequence of Flavobacterium keumense K3R-10.</title>
        <authorList>
            <person name="Jeong H."/>
            <person name="Jhang S.Y."/>
            <person name="Kim J.N."/>
        </authorList>
    </citation>
    <scope>NUCLEOTIDE SEQUENCE [LARGE SCALE GENOMIC DNA]</scope>
    <source>
        <strain evidence="4 5">K3R-10</strain>
    </source>
</reference>
<name>A0ABY8N3Y3_9FLAO</name>
<evidence type="ECO:0000259" key="3">
    <source>
        <dbReference type="PROSITE" id="PS50930"/>
    </source>
</evidence>
<dbReference type="RefSeq" id="WP_264532916.1">
    <property type="nucleotide sequence ID" value="NZ_CP092332.1"/>
</dbReference>
<dbReference type="GO" id="GO:0003677">
    <property type="term" value="F:DNA binding"/>
    <property type="evidence" value="ECO:0007669"/>
    <property type="project" value="UniProtKB-KW"/>
</dbReference>
<dbReference type="InterPro" id="IPR007492">
    <property type="entry name" value="LytTR_DNA-bd_dom"/>
</dbReference>
<organism evidence="4 5">
    <name type="scientific">Flavobacterium keumense</name>
    <dbReference type="NCBI Taxonomy" id="1306518"/>
    <lineage>
        <taxon>Bacteria</taxon>
        <taxon>Pseudomonadati</taxon>
        <taxon>Bacteroidota</taxon>
        <taxon>Flavobacteriia</taxon>
        <taxon>Flavobacteriales</taxon>
        <taxon>Flavobacteriaceae</taxon>
        <taxon>Flavobacterium</taxon>
    </lineage>
</organism>
<dbReference type="InterPro" id="IPR001789">
    <property type="entry name" value="Sig_transdc_resp-reg_receiver"/>
</dbReference>
<dbReference type="Pfam" id="PF04397">
    <property type="entry name" value="LytTR"/>
    <property type="match status" value="1"/>
</dbReference>
<gene>
    <name evidence="4" type="ORF">MG292_09775</name>
</gene>
<proteinExistence type="predicted"/>
<dbReference type="Gene3D" id="2.40.50.1020">
    <property type="entry name" value="LytTr DNA-binding domain"/>
    <property type="match status" value="1"/>
</dbReference>
<feature type="domain" description="Response regulatory" evidence="2">
    <location>
        <begin position="4"/>
        <end position="123"/>
    </location>
</feature>
<dbReference type="Proteomes" id="UP001232117">
    <property type="component" value="Chromosome"/>
</dbReference>
<evidence type="ECO:0000313" key="4">
    <source>
        <dbReference type="EMBL" id="WGK94358.1"/>
    </source>
</evidence>
<dbReference type="InterPro" id="IPR046947">
    <property type="entry name" value="LytR-like"/>
</dbReference>
<keyword evidence="4" id="KW-0238">DNA-binding</keyword>
<evidence type="ECO:0000313" key="5">
    <source>
        <dbReference type="Proteomes" id="UP001232117"/>
    </source>
</evidence>
<comment type="caution">
    <text evidence="1">Lacks conserved residue(s) required for the propagation of feature annotation.</text>
</comment>
<dbReference type="SUPFAM" id="SSF52172">
    <property type="entry name" value="CheY-like"/>
    <property type="match status" value="1"/>
</dbReference>
<dbReference type="PANTHER" id="PTHR37299">
    <property type="entry name" value="TRANSCRIPTIONAL REGULATOR-RELATED"/>
    <property type="match status" value="1"/>
</dbReference>